<protein>
    <submittedName>
        <fullName evidence="1">Uncharacterized protein</fullName>
    </submittedName>
</protein>
<proteinExistence type="predicted"/>
<dbReference type="HOGENOM" id="CLU_1318480_0_0_2"/>
<name>D7DBF9_STAHD</name>
<organism evidence="1 2">
    <name type="scientific">Staphylothermus hellenicus (strain DSM 12710 / JCM 10830 / BK20S6-10-b1 / P8)</name>
    <dbReference type="NCBI Taxonomy" id="591019"/>
    <lineage>
        <taxon>Archaea</taxon>
        <taxon>Thermoproteota</taxon>
        <taxon>Thermoprotei</taxon>
        <taxon>Desulfurococcales</taxon>
        <taxon>Desulfurococcaceae</taxon>
        <taxon>Staphylothermus</taxon>
    </lineage>
</organism>
<dbReference type="KEGG" id="shc:Shell_0374"/>
<accession>D7DBF9</accession>
<reference evidence="2" key="1">
    <citation type="submission" date="2010-05" db="EMBL/GenBank/DDBJ databases">
        <title>Complete sequence of Staphylothermus hellenicus DSM 12710.</title>
        <authorList>
            <consortium name="US DOE Joint Genome Institute"/>
            <person name="Lucas S."/>
            <person name="Copeland A."/>
            <person name="Lapidus A."/>
            <person name="Cheng J.-F."/>
            <person name="Bruce D."/>
            <person name="Goodwin L."/>
            <person name="Pitluck S."/>
            <person name="Davenport K."/>
            <person name="Detter J.C."/>
            <person name="Han C."/>
            <person name="Tapia R."/>
            <person name="Larimer F."/>
            <person name="Land M."/>
            <person name="Hauser L."/>
            <person name="Kyrpides N."/>
            <person name="Mikhailova N."/>
            <person name="Anderson I.J."/>
            <person name="Woyke T."/>
        </authorList>
    </citation>
    <scope>NUCLEOTIDE SEQUENCE [LARGE SCALE GENOMIC DNA]</scope>
    <source>
        <strain evidence="2">DSM 12710 / JCM 10830 / BK20S6-10-b1 / P8</strain>
    </source>
</reference>
<keyword evidence="2" id="KW-1185">Reference proteome</keyword>
<dbReference type="RefSeq" id="WP_013142704.1">
    <property type="nucleotide sequence ID" value="NC_014205.1"/>
</dbReference>
<evidence type="ECO:0000313" key="2">
    <source>
        <dbReference type="Proteomes" id="UP000002573"/>
    </source>
</evidence>
<dbReference type="Proteomes" id="UP000002573">
    <property type="component" value="Chromosome"/>
</dbReference>
<dbReference type="eggNOG" id="arCOG08859">
    <property type="taxonomic scope" value="Archaea"/>
</dbReference>
<dbReference type="AlphaFoldDB" id="D7DBF9"/>
<sequence>MNNWIYEQLLSCPAIMVLGHINIAHCEGIVLFPILNYRVNILSSMDEKRIINNIPKQLLPSKIEKICMNIAEGKIYSSDFLTDAIIKTMFYGGFNIFINRSSKAVPVVLDLINTSMYKFFLETNNVMIKGSPPTRLESWVVFATALRTGDIELFREACIDLKGEIAGEKCMINTPHGRLVVIPKDRFNRNELDKRKYIEIVPDNSPIRHVVKIDQ</sequence>
<dbReference type="GeneID" id="9233663"/>
<dbReference type="EMBL" id="CP002051">
    <property type="protein sequence ID" value="ADI31506.1"/>
    <property type="molecule type" value="Genomic_DNA"/>
</dbReference>
<dbReference type="OrthoDB" id="18609at2157"/>
<evidence type="ECO:0000313" key="1">
    <source>
        <dbReference type="EMBL" id="ADI31506.1"/>
    </source>
</evidence>
<gene>
    <name evidence="1" type="ordered locus">Shell_0374</name>
</gene>
<reference evidence="1 2" key="2">
    <citation type="journal article" date="2011" name="Stand. Genomic Sci.">
        <title>Complete genome sequence of Staphylothermus hellenicus P8.</title>
        <authorList>
            <person name="Anderson I."/>
            <person name="Wirth R."/>
            <person name="Lucas S."/>
            <person name="Copeland A."/>
            <person name="Lapidus A."/>
            <person name="Cheng J.F."/>
            <person name="Goodwin L."/>
            <person name="Pitluck S."/>
            <person name="Davenport K."/>
            <person name="Detter J.C."/>
            <person name="Han C."/>
            <person name="Tapia R."/>
            <person name="Land M."/>
            <person name="Hauser L."/>
            <person name="Pati A."/>
            <person name="Mikhailova N."/>
            <person name="Woyke T."/>
            <person name="Klenk H.P."/>
            <person name="Kyrpides N."/>
            <person name="Ivanova N."/>
        </authorList>
    </citation>
    <scope>NUCLEOTIDE SEQUENCE [LARGE SCALE GENOMIC DNA]</scope>
    <source>
        <strain evidence="2">DSM 12710 / JCM 10830 / BK20S6-10-b1 / P8</strain>
    </source>
</reference>
<dbReference type="STRING" id="591019.Shell_0374"/>